<dbReference type="EMBL" id="CM007387">
    <property type="protein sequence ID" value="ONK64441.1"/>
    <property type="molecule type" value="Genomic_DNA"/>
</dbReference>
<dbReference type="OMA" id="RKCEICR"/>
<evidence type="ECO:0000313" key="2">
    <source>
        <dbReference type="EMBL" id="ONK64441.1"/>
    </source>
</evidence>
<keyword evidence="1" id="KW-1133">Transmembrane helix</keyword>
<protein>
    <recommendedName>
        <fullName evidence="4">Viral late gene transcription factor 3 zinc ribbon domain-containing protein</fullName>
    </recommendedName>
</protein>
<dbReference type="Proteomes" id="UP000243459">
    <property type="component" value="Chromosome 7"/>
</dbReference>
<accession>A0A5P1EIC9</accession>
<evidence type="ECO:0008006" key="4">
    <source>
        <dbReference type="Google" id="ProtNLM"/>
    </source>
</evidence>
<keyword evidence="1" id="KW-0812">Transmembrane</keyword>
<dbReference type="InterPro" id="IPR036410">
    <property type="entry name" value="HSP_DnaJ_Cys-rich_dom_sf"/>
</dbReference>
<sequence length="116" mass="13053">MLSSSIQHCCCYYPSSRNTNRNSGSRRSLSHQQRANAIESHQIAPVEISWQIAVGSIAGITPFIVAGIEFSKRIRAQRKCEICRGSGLVQDDDVYIRCPNCGGFLPWQTWKRFFTG</sequence>
<gene>
    <name evidence="2" type="ORF">A4U43_C07F25960</name>
</gene>
<dbReference type="AlphaFoldDB" id="A0A5P1EIC9"/>
<keyword evidence="1" id="KW-0472">Membrane</keyword>
<proteinExistence type="predicted"/>
<dbReference type="SUPFAM" id="SSF57938">
    <property type="entry name" value="DnaJ/Hsp40 cysteine-rich domain"/>
    <property type="match status" value="1"/>
</dbReference>
<dbReference type="OrthoDB" id="2018625at2759"/>
<dbReference type="PANTHER" id="PTHR36809:SF1">
    <property type="entry name" value="TRANSMEMBRANE PROTEIN"/>
    <property type="match status" value="1"/>
</dbReference>
<dbReference type="Gramene" id="ONK64441">
    <property type="protein sequence ID" value="ONK64441"/>
    <property type="gene ID" value="A4U43_C07F25960"/>
</dbReference>
<organism evidence="2 3">
    <name type="scientific">Asparagus officinalis</name>
    <name type="common">Garden asparagus</name>
    <dbReference type="NCBI Taxonomy" id="4686"/>
    <lineage>
        <taxon>Eukaryota</taxon>
        <taxon>Viridiplantae</taxon>
        <taxon>Streptophyta</taxon>
        <taxon>Embryophyta</taxon>
        <taxon>Tracheophyta</taxon>
        <taxon>Spermatophyta</taxon>
        <taxon>Magnoliopsida</taxon>
        <taxon>Liliopsida</taxon>
        <taxon>Asparagales</taxon>
        <taxon>Asparagaceae</taxon>
        <taxon>Asparagoideae</taxon>
        <taxon>Asparagus</taxon>
    </lineage>
</organism>
<name>A0A5P1EIC9_ASPOF</name>
<feature type="transmembrane region" description="Helical" evidence="1">
    <location>
        <begin position="48"/>
        <end position="68"/>
    </location>
</feature>
<dbReference type="PANTHER" id="PTHR36809">
    <property type="entry name" value="TRANSMEMBRANE PROTEIN"/>
    <property type="match status" value="1"/>
</dbReference>
<keyword evidence="3" id="KW-1185">Reference proteome</keyword>
<evidence type="ECO:0000256" key="1">
    <source>
        <dbReference type="SAM" id="Phobius"/>
    </source>
</evidence>
<reference evidence="3" key="1">
    <citation type="journal article" date="2017" name="Nat. Commun.">
        <title>The asparagus genome sheds light on the origin and evolution of a young Y chromosome.</title>
        <authorList>
            <person name="Harkess A."/>
            <person name="Zhou J."/>
            <person name="Xu C."/>
            <person name="Bowers J.E."/>
            <person name="Van der Hulst R."/>
            <person name="Ayyampalayam S."/>
            <person name="Mercati F."/>
            <person name="Riccardi P."/>
            <person name="McKain M.R."/>
            <person name="Kakrana A."/>
            <person name="Tang H."/>
            <person name="Ray J."/>
            <person name="Groenendijk J."/>
            <person name="Arikit S."/>
            <person name="Mathioni S.M."/>
            <person name="Nakano M."/>
            <person name="Shan H."/>
            <person name="Telgmann-Rauber A."/>
            <person name="Kanno A."/>
            <person name="Yue Z."/>
            <person name="Chen H."/>
            <person name="Li W."/>
            <person name="Chen Y."/>
            <person name="Xu X."/>
            <person name="Zhang Y."/>
            <person name="Luo S."/>
            <person name="Chen H."/>
            <person name="Gao J."/>
            <person name="Mao Z."/>
            <person name="Pires J.C."/>
            <person name="Luo M."/>
            <person name="Kudrna D."/>
            <person name="Wing R.A."/>
            <person name="Meyers B.C."/>
            <person name="Yi K."/>
            <person name="Kong H."/>
            <person name="Lavrijsen P."/>
            <person name="Sunseri F."/>
            <person name="Falavigna A."/>
            <person name="Ye Y."/>
            <person name="Leebens-Mack J.H."/>
            <person name="Chen G."/>
        </authorList>
    </citation>
    <scope>NUCLEOTIDE SEQUENCE [LARGE SCALE GENOMIC DNA]</scope>
    <source>
        <strain evidence="3">cv. DH0086</strain>
    </source>
</reference>
<evidence type="ECO:0000313" key="3">
    <source>
        <dbReference type="Proteomes" id="UP000243459"/>
    </source>
</evidence>